<dbReference type="InterPro" id="IPR017972">
    <property type="entry name" value="Cyt_P450_CS"/>
</dbReference>
<dbReference type="GO" id="GO:0005506">
    <property type="term" value="F:iron ion binding"/>
    <property type="evidence" value="ECO:0007669"/>
    <property type="project" value="InterPro"/>
</dbReference>
<dbReference type="KEGG" id="aten:116305923"/>
<dbReference type="PROSITE" id="PS00086">
    <property type="entry name" value="CYTOCHROME_P450"/>
    <property type="match status" value="2"/>
</dbReference>
<sequence length="1072" mass="123891">MAFLKLSSRSTGIARPLVELVRFQSTTTTATTQDVESSNVRPFEEVPGPKGLPFFGSFYRYIQGGGFHKMFNVQKELFKEYGPIFKETLFGRTGVHVMDPKDCEKVFRNEGKYPHRTVIEPWLRYREERGYYHGIAQMQGKEWHRIRKALAPKMMRPKQLYDNIENFYGVVDDSMVSIRKARGNGKTSGEVPTLDQELFKFATESIGTMVFDARIGLYEDPPKEEPQRFIQSVHDLFHYTQQIMFGFENYLFKYFDTPSWKKLCKAQDIAIEIGQKYVDKKIAELKEKLDNPEELLEENVVPVLTYLLAKKELTPHEINISSIEMFMGGVDTTSNTALWLLYNLARNPEAQERLYEEIVSVTGKDGYLTAKNMGRISYLKACLKESMRVNPVVIGNARFLDEDIVLSGYNIPAKTLIQPSIYAVAHSEEHFADAGEFRPERWLRETGDDFHAFSHLPFGFGPRMCIGRRVAELEIYLFVSKFIQQFRLEYHREPVEPQMQILIIPEETIVLNLVDRNIYKCRLATSCQPTFTVKFHNVNLKTIKRFVLKLRRQKDMAFLKLSSRSGIARPMVKLVRFQSTTTTATTQDVESSNVRPFEDIPGPKGLPFFGSVHRYIQGGGFHKMFNVQKELFKEYGPIFKETLFGRTGVHVMDPKDCEKVFRSEGKYPYRIPLESWLRYRKEKGYHPGILLMQGKEWHRNRKALSSKMLRPKQLYDNIDNFYGVVDDSMASIRKARGEGKTSGEIPALDREMFKFATESVGTMVFDARIGLYEDPPREEPQRFIKSVHDFLYSTQLLEVGFEKIFYKYFDTPGWKTMRQSQDAIVEIGQKYVDMKIAELNDKLDDPEELLDGKVVPLLTYLLAKKELTPHEINMSAIEMFMAGVDTTSNTALWLLYSLARNPEAQERLYEEIVSVTGKDGYLTAKDMGRISYLKACLKESMRLHPVVIANARILDEDIILSGFNVPAKTLIQPAIYVAGHSEQLFERPEEFRPGRWLRETGDDINAFSHLPFGFGPRMCIGRRVAELEIFLFLSKLVQQFRLEYHREPVASHMKLLIIPEDPIIINFVDRNA</sequence>
<dbReference type="FunFam" id="1.10.630.10:FF:000006">
    <property type="entry name" value="Cytochrome P450 302a1, mitochondrial"/>
    <property type="match status" value="2"/>
</dbReference>
<dbReference type="InParanoid" id="A0A6P8J260"/>
<dbReference type="Gene3D" id="1.10.630.10">
    <property type="entry name" value="Cytochrome P450"/>
    <property type="match status" value="2"/>
</dbReference>
<dbReference type="InterPro" id="IPR036396">
    <property type="entry name" value="Cyt_P450_sf"/>
</dbReference>
<dbReference type="PANTHER" id="PTHR24279:SF120">
    <property type="entry name" value="CYTOCHROME P450"/>
    <property type="match status" value="1"/>
</dbReference>
<gene>
    <name evidence="10" type="primary">LOC116305923</name>
</gene>
<comment type="similarity">
    <text evidence="2">Belongs to the cytochrome P450 family.</text>
</comment>
<keyword evidence="5" id="KW-0560">Oxidoreductase</keyword>
<dbReference type="GO" id="GO:0020037">
    <property type="term" value="F:heme binding"/>
    <property type="evidence" value="ECO:0007669"/>
    <property type="project" value="InterPro"/>
</dbReference>
<keyword evidence="6 8" id="KW-0408">Iron</keyword>
<keyword evidence="4 8" id="KW-0479">Metal-binding</keyword>
<proteinExistence type="inferred from homology"/>
<dbReference type="OrthoDB" id="10258113at2759"/>
<evidence type="ECO:0000256" key="1">
    <source>
        <dbReference type="ARBA" id="ARBA00001971"/>
    </source>
</evidence>
<evidence type="ECO:0000256" key="3">
    <source>
        <dbReference type="ARBA" id="ARBA00022617"/>
    </source>
</evidence>
<protein>
    <submittedName>
        <fullName evidence="10">Uncharacterized protein LOC116305923</fullName>
    </submittedName>
</protein>
<evidence type="ECO:0000256" key="5">
    <source>
        <dbReference type="ARBA" id="ARBA00023002"/>
    </source>
</evidence>
<dbReference type="RefSeq" id="XP_031571785.1">
    <property type="nucleotide sequence ID" value="XM_031715925.1"/>
</dbReference>
<dbReference type="GO" id="GO:0016705">
    <property type="term" value="F:oxidoreductase activity, acting on paired donors, with incorporation or reduction of molecular oxygen"/>
    <property type="evidence" value="ECO:0007669"/>
    <property type="project" value="InterPro"/>
</dbReference>
<dbReference type="InterPro" id="IPR050479">
    <property type="entry name" value="CYP11_CYP27_families"/>
</dbReference>
<reference evidence="10" key="1">
    <citation type="submission" date="2025-08" db="UniProtKB">
        <authorList>
            <consortium name="RefSeq"/>
        </authorList>
    </citation>
    <scope>IDENTIFICATION</scope>
    <source>
        <tissue evidence="10">Tentacle</tissue>
    </source>
</reference>
<evidence type="ECO:0000256" key="4">
    <source>
        <dbReference type="ARBA" id="ARBA00022723"/>
    </source>
</evidence>
<dbReference type="Pfam" id="PF00067">
    <property type="entry name" value="p450"/>
    <property type="match status" value="2"/>
</dbReference>
<dbReference type="AlphaFoldDB" id="A0A6P8J260"/>
<dbReference type="InterPro" id="IPR001128">
    <property type="entry name" value="Cyt_P450"/>
</dbReference>
<dbReference type="PANTHER" id="PTHR24279">
    <property type="entry name" value="CYTOCHROME P450"/>
    <property type="match status" value="1"/>
</dbReference>
<evidence type="ECO:0000313" key="9">
    <source>
        <dbReference type="Proteomes" id="UP000515163"/>
    </source>
</evidence>
<dbReference type="Proteomes" id="UP000515163">
    <property type="component" value="Unplaced"/>
</dbReference>
<keyword evidence="9" id="KW-1185">Reference proteome</keyword>
<dbReference type="PRINTS" id="PR00385">
    <property type="entry name" value="P450"/>
</dbReference>
<name>A0A6P8J260_ACTTE</name>
<accession>A0A6P8J260</accession>
<evidence type="ECO:0000256" key="8">
    <source>
        <dbReference type="PIRSR" id="PIRSR602401-1"/>
    </source>
</evidence>
<evidence type="ECO:0000313" key="10">
    <source>
        <dbReference type="RefSeq" id="XP_031571785.1"/>
    </source>
</evidence>
<dbReference type="PRINTS" id="PR00463">
    <property type="entry name" value="EP450I"/>
</dbReference>
<evidence type="ECO:0000256" key="7">
    <source>
        <dbReference type="ARBA" id="ARBA00023033"/>
    </source>
</evidence>
<dbReference type="InterPro" id="IPR002401">
    <property type="entry name" value="Cyt_P450_E_grp-I"/>
</dbReference>
<evidence type="ECO:0000256" key="2">
    <source>
        <dbReference type="ARBA" id="ARBA00010617"/>
    </source>
</evidence>
<keyword evidence="7" id="KW-0503">Monooxygenase</keyword>
<evidence type="ECO:0000256" key="6">
    <source>
        <dbReference type="ARBA" id="ARBA00023004"/>
    </source>
</evidence>
<dbReference type="GeneID" id="116305923"/>
<dbReference type="GO" id="GO:0004497">
    <property type="term" value="F:monooxygenase activity"/>
    <property type="evidence" value="ECO:0007669"/>
    <property type="project" value="UniProtKB-KW"/>
</dbReference>
<comment type="cofactor">
    <cofactor evidence="1 8">
        <name>heme</name>
        <dbReference type="ChEBI" id="CHEBI:30413"/>
    </cofactor>
</comment>
<dbReference type="SUPFAM" id="SSF48264">
    <property type="entry name" value="Cytochrome P450"/>
    <property type="match status" value="2"/>
</dbReference>
<keyword evidence="3 8" id="KW-0349">Heme</keyword>
<dbReference type="CDD" id="cd11054">
    <property type="entry name" value="CYP24A1-like"/>
    <property type="match status" value="2"/>
</dbReference>
<organism evidence="9 10">
    <name type="scientific">Actinia tenebrosa</name>
    <name type="common">Australian red waratah sea anemone</name>
    <dbReference type="NCBI Taxonomy" id="6105"/>
    <lineage>
        <taxon>Eukaryota</taxon>
        <taxon>Metazoa</taxon>
        <taxon>Cnidaria</taxon>
        <taxon>Anthozoa</taxon>
        <taxon>Hexacorallia</taxon>
        <taxon>Actiniaria</taxon>
        <taxon>Actiniidae</taxon>
        <taxon>Actinia</taxon>
    </lineage>
</organism>
<feature type="binding site" description="axial binding residue" evidence="8">
    <location>
        <position position="465"/>
    </location>
    <ligand>
        <name>heme</name>
        <dbReference type="ChEBI" id="CHEBI:30413"/>
    </ligand>
    <ligandPart>
        <name>Fe</name>
        <dbReference type="ChEBI" id="CHEBI:18248"/>
    </ligandPart>
</feature>